<comment type="caution">
    <text evidence="3">The sequence shown here is derived from an EMBL/GenBank/DDBJ whole genome shotgun (WGS) entry which is preliminary data.</text>
</comment>
<keyword evidence="2" id="KW-0812">Transmembrane</keyword>
<proteinExistence type="predicted"/>
<organism evidence="3 4">
    <name type="scientific">Trapa incisa</name>
    <dbReference type="NCBI Taxonomy" id="236973"/>
    <lineage>
        <taxon>Eukaryota</taxon>
        <taxon>Viridiplantae</taxon>
        <taxon>Streptophyta</taxon>
        <taxon>Embryophyta</taxon>
        <taxon>Tracheophyta</taxon>
        <taxon>Spermatophyta</taxon>
        <taxon>Magnoliopsida</taxon>
        <taxon>eudicotyledons</taxon>
        <taxon>Gunneridae</taxon>
        <taxon>Pentapetalae</taxon>
        <taxon>rosids</taxon>
        <taxon>malvids</taxon>
        <taxon>Myrtales</taxon>
        <taxon>Lythraceae</taxon>
        <taxon>Trapa</taxon>
    </lineage>
</organism>
<evidence type="ECO:0000256" key="2">
    <source>
        <dbReference type="SAM" id="Phobius"/>
    </source>
</evidence>
<name>A0AAN7KC35_9MYRT</name>
<dbReference type="AlphaFoldDB" id="A0AAN7KC35"/>
<dbReference type="Proteomes" id="UP001345219">
    <property type="component" value="Chromosome 11"/>
</dbReference>
<evidence type="ECO:0000256" key="1">
    <source>
        <dbReference type="SAM" id="MobiDB-lite"/>
    </source>
</evidence>
<feature type="transmembrane region" description="Helical" evidence="2">
    <location>
        <begin position="35"/>
        <end position="57"/>
    </location>
</feature>
<gene>
    <name evidence="3" type="ORF">SAY87_013943</name>
</gene>
<protein>
    <recommendedName>
        <fullName evidence="5">Transmembrane protein</fullName>
    </recommendedName>
</protein>
<feature type="region of interest" description="Disordered" evidence="1">
    <location>
        <begin position="68"/>
        <end position="91"/>
    </location>
</feature>
<reference evidence="3 4" key="1">
    <citation type="journal article" date="2023" name="Hortic Res">
        <title>Pangenome of water caltrop reveals structural variations and asymmetric subgenome divergence after allopolyploidization.</title>
        <authorList>
            <person name="Zhang X."/>
            <person name="Chen Y."/>
            <person name="Wang L."/>
            <person name="Yuan Y."/>
            <person name="Fang M."/>
            <person name="Shi L."/>
            <person name="Lu R."/>
            <person name="Comes H.P."/>
            <person name="Ma Y."/>
            <person name="Chen Y."/>
            <person name="Huang G."/>
            <person name="Zhou Y."/>
            <person name="Zheng Z."/>
            <person name="Qiu Y."/>
        </authorList>
    </citation>
    <scope>NUCLEOTIDE SEQUENCE [LARGE SCALE GENOMIC DNA]</scope>
    <source>
        <tissue evidence="3">Roots</tissue>
    </source>
</reference>
<keyword evidence="2" id="KW-0472">Membrane</keyword>
<keyword evidence="2" id="KW-1133">Transmembrane helix</keyword>
<dbReference type="EMBL" id="JAXIOK010000008">
    <property type="protein sequence ID" value="KAK4764505.1"/>
    <property type="molecule type" value="Genomic_DNA"/>
</dbReference>
<evidence type="ECO:0008006" key="5">
    <source>
        <dbReference type="Google" id="ProtNLM"/>
    </source>
</evidence>
<sequence length="91" mass="9867">MSISVLAPVAVAPEKLPLSSSSSSSDKQYALHGEIFMFVCILCFSLFLFFIVLLPFLRRLRNTAAASAYYEDSPPPPSAAPNVPMKDAEKG</sequence>
<accession>A0AAN7KC35</accession>
<evidence type="ECO:0000313" key="3">
    <source>
        <dbReference type="EMBL" id="KAK4764505.1"/>
    </source>
</evidence>
<keyword evidence="4" id="KW-1185">Reference proteome</keyword>
<evidence type="ECO:0000313" key="4">
    <source>
        <dbReference type="Proteomes" id="UP001345219"/>
    </source>
</evidence>